<keyword evidence="1" id="KW-1185">Reference proteome</keyword>
<evidence type="ECO:0000313" key="2">
    <source>
        <dbReference type="WBParaSite" id="nRc.2.0.1.t14646-RA"/>
    </source>
</evidence>
<dbReference type="WBParaSite" id="nRc.2.0.1.t14646-RA">
    <property type="protein sequence ID" value="nRc.2.0.1.t14646-RA"/>
    <property type="gene ID" value="nRc.2.0.1.g14646"/>
</dbReference>
<dbReference type="AlphaFoldDB" id="A0A915IKW8"/>
<protein>
    <submittedName>
        <fullName evidence="2">Uncharacterized protein</fullName>
    </submittedName>
</protein>
<accession>A0A915IKW8</accession>
<proteinExistence type="predicted"/>
<name>A0A915IKW8_ROMCU</name>
<reference evidence="2" key="1">
    <citation type="submission" date="2022-11" db="UniProtKB">
        <authorList>
            <consortium name="WormBaseParasite"/>
        </authorList>
    </citation>
    <scope>IDENTIFICATION</scope>
</reference>
<dbReference type="Proteomes" id="UP000887565">
    <property type="component" value="Unplaced"/>
</dbReference>
<sequence>MQTRTFPEFRKLVSTQIIGRDLHKEFQRKERKISRNEIEGKEQIKTLVSCSHFGKSLVDLKLIDKEYSKLLFDEYTCFCEHCVASNMSS</sequence>
<evidence type="ECO:0000313" key="1">
    <source>
        <dbReference type="Proteomes" id="UP000887565"/>
    </source>
</evidence>
<organism evidence="1 2">
    <name type="scientific">Romanomermis culicivorax</name>
    <name type="common">Nematode worm</name>
    <dbReference type="NCBI Taxonomy" id="13658"/>
    <lineage>
        <taxon>Eukaryota</taxon>
        <taxon>Metazoa</taxon>
        <taxon>Ecdysozoa</taxon>
        <taxon>Nematoda</taxon>
        <taxon>Enoplea</taxon>
        <taxon>Dorylaimia</taxon>
        <taxon>Mermithida</taxon>
        <taxon>Mermithoidea</taxon>
        <taxon>Mermithidae</taxon>
        <taxon>Romanomermis</taxon>
    </lineage>
</organism>